<dbReference type="Gene3D" id="1.10.238.10">
    <property type="entry name" value="EF-hand"/>
    <property type="match status" value="1"/>
</dbReference>
<keyword evidence="4" id="KW-1185">Reference proteome</keyword>
<feature type="domain" description="EF-hand" evidence="2">
    <location>
        <begin position="65"/>
        <end position="100"/>
    </location>
</feature>
<dbReference type="SUPFAM" id="SSF47473">
    <property type="entry name" value="EF-hand"/>
    <property type="match status" value="1"/>
</dbReference>
<feature type="region of interest" description="Disordered" evidence="1">
    <location>
        <begin position="125"/>
        <end position="153"/>
    </location>
</feature>
<feature type="region of interest" description="Disordered" evidence="1">
    <location>
        <begin position="50"/>
        <end position="71"/>
    </location>
</feature>
<dbReference type="Proteomes" id="UP000681425">
    <property type="component" value="Chromosome"/>
</dbReference>
<evidence type="ECO:0000259" key="2">
    <source>
        <dbReference type="PROSITE" id="PS50222"/>
    </source>
</evidence>
<evidence type="ECO:0000313" key="3">
    <source>
        <dbReference type="EMBL" id="QUT07790.1"/>
    </source>
</evidence>
<dbReference type="AlphaFoldDB" id="A0A975KAI0"/>
<sequence>MSRILAGGMAGLLMVAAGLFWWQGRAAVEQESAPPVAAYKAAPDTIPVGDPNAIGEALPMPASATPESREERRFHRYDRDRDGIITRNEMMASRVKAFRQLDTDRNNLLSFEEWAVATGERFAAADGDGNGRVTPAEFAKTAPKPKPDPKCGC</sequence>
<dbReference type="InterPro" id="IPR002048">
    <property type="entry name" value="EF_hand_dom"/>
</dbReference>
<evidence type="ECO:0000256" key="1">
    <source>
        <dbReference type="SAM" id="MobiDB-lite"/>
    </source>
</evidence>
<gene>
    <name evidence="3" type="ORF">KFK14_10635</name>
</gene>
<accession>A0A975KAI0</accession>
<dbReference type="InterPro" id="IPR018247">
    <property type="entry name" value="EF_Hand_1_Ca_BS"/>
</dbReference>
<evidence type="ECO:0000313" key="4">
    <source>
        <dbReference type="Proteomes" id="UP000681425"/>
    </source>
</evidence>
<dbReference type="InterPro" id="IPR011992">
    <property type="entry name" value="EF-hand-dom_pair"/>
</dbReference>
<proteinExistence type="predicted"/>
<dbReference type="GO" id="GO:0005509">
    <property type="term" value="F:calcium ion binding"/>
    <property type="evidence" value="ECO:0007669"/>
    <property type="project" value="InterPro"/>
</dbReference>
<dbReference type="KEGG" id="spph:KFK14_10635"/>
<dbReference type="CDD" id="cd00051">
    <property type="entry name" value="EFh"/>
    <property type="match status" value="1"/>
</dbReference>
<dbReference type="PROSITE" id="PS50222">
    <property type="entry name" value="EF_HAND_2"/>
    <property type="match status" value="1"/>
</dbReference>
<protein>
    <submittedName>
        <fullName evidence="3">EF-hand domain-containing protein</fullName>
    </submittedName>
</protein>
<dbReference type="EMBL" id="CP073910">
    <property type="protein sequence ID" value="QUT07790.1"/>
    <property type="molecule type" value="Genomic_DNA"/>
</dbReference>
<dbReference type="Pfam" id="PF13202">
    <property type="entry name" value="EF-hand_5"/>
    <property type="match status" value="3"/>
</dbReference>
<reference evidence="3" key="1">
    <citation type="submission" date="2021-04" db="EMBL/GenBank/DDBJ databases">
        <title>Isolation of p-tert-butylphenol degrading bacteria Sphingobium phenoxybenzoativorans Tas13 from active sludge.</title>
        <authorList>
            <person name="Li Y."/>
        </authorList>
    </citation>
    <scope>NUCLEOTIDE SEQUENCE</scope>
    <source>
        <strain evidence="3">Tas13</strain>
    </source>
</reference>
<dbReference type="PROSITE" id="PS00018">
    <property type="entry name" value="EF_HAND_1"/>
    <property type="match status" value="2"/>
</dbReference>
<name>A0A975KAI0_9SPHN</name>
<dbReference type="RefSeq" id="WP_212610764.1">
    <property type="nucleotide sequence ID" value="NZ_CP073910.1"/>
</dbReference>
<organism evidence="3 4">
    <name type="scientific">Sphingobium phenoxybenzoativorans</name>
    <dbReference type="NCBI Taxonomy" id="1592790"/>
    <lineage>
        <taxon>Bacteria</taxon>
        <taxon>Pseudomonadati</taxon>
        <taxon>Pseudomonadota</taxon>
        <taxon>Alphaproteobacteria</taxon>
        <taxon>Sphingomonadales</taxon>
        <taxon>Sphingomonadaceae</taxon>
        <taxon>Sphingobium</taxon>
    </lineage>
</organism>